<comment type="subcellular location">
    <subcellularLocation>
        <location evidence="1">Membrane</location>
        <topology evidence="1">Multi-pass membrane protein</topology>
    </subcellularLocation>
</comment>
<accession>A0AAW0GIB1</accession>
<dbReference type="Proteomes" id="UP001385951">
    <property type="component" value="Unassembled WGS sequence"/>
</dbReference>
<evidence type="ECO:0000256" key="7">
    <source>
        <dbReference type="ARBA" id="ARBA00022989"/>
    </source>
</evidence>
<evidence type="ECO:0000313" key="10">
    <source>
        <dbReference type="EMBL" id="KAK7689484.1"/>
    </source>
</evidence>
<gene>
    <name evidence="10" type="ORF">QCA50_007276</name>
</gene>
<evidence type="ECO:0000313" key="11">
    <source>
        <dbReference type="Proteomes" id="UP001385951"/>
    </source>
</evidence>
<dbReference type="AlphaFoldDB" id="A0AAW0GIB1"/>
<evidence type="ECO:0000256" key="1">
    <source>
        <dbReference type="ARBA" id="ARBA00004141"/>
    </source>
</evidence>
<keyword evidence="8 9" id="KW-0472">Membrane</keyword>
<dbReference type="PANTHER" id="PTHR22601">
    <property type="entry name" value="ISP4 LIKE PROTEIN"/>
    <property type="match status" value="1"/>
</dbReference>
<keyword evidence="5" id="KW-0571">Peptide transport</keyword>
<dbReference type="GO" id="GO:0035673">
    <property type="term" value="F:oligopeptide transmembrane transporter activity"/>
    <property type="evidence" value="ECO:0007669"/>
    <property type="project" value="InterPro"/>
</dbReference>
<protein>
    <submittedName>
        <fullName evidence="10">Uncharacterized protein</fullName>
    </submittedName>
</protein>
<name>A0AAW0GIB1_9APHY</name>
<keyword evidence="11" id="KW-1185">Reference proteome</keyword>
<dbReference type="EMBL" id="JASBNA010000008">
    <property type="protein sequence ID" value="KAK7689484.1"/>
    <property type="molecule type" value="Genomic_DNA"/>
</dbReference>
<evidence type="ECO:0000256" key="9">
    <source>
        <dbReference type="SAM" id="Phobius"/>
    </source>
</evidence>
<reference evidence="10 11" key="1">
    <citation type="submission" date="2022-09" db="EMBL/GenBank/DDBJ databases">
        <authorList>
            <person name="Palmer J.M."/>
        </authorList>
    </citation>
    <scope>NUCLEOTIDE SEQUENCE [LARGE SCALE GENOMIC DNA]</scope>
    <source>
        <strain evidence="10 11">DSM 7382</strain>
    </source>
</reference>
<keyword evidence="6" id="KW-0653">Protein transport</keyword>
<proteinExistence type="inferred from homology"/>
<feature type="transmembrane region" description="Helical" evidence="9">
    <location>
        <begin position="51"/>
        <end position="72"/>
    </location>
</feature>
<comment type="similarity">
    <text evidence="2">Belongs to the oligopeptide OPT transporter family.</text>
</comment>
<organism evidence="10 11">
    <name type="scientific">Cerrena zonata</name>
    <dbReference type="NCBI Taxonomy" id="2478898"/>
    <lineage>
        <taxon>Eukaryota</taxon>
        <taxon>Fungi</taxon>
        <taxon>Dikarya</taxon>
        <taxon>Basidiomycota</taxon>
        <taxon>Agaricomycotina</taxon>
        <taxon>Agaricomycetes</taxon>
        <taxon>Polyporales</taxon>
        <taxon>Cerrenaceae</taxon>
        <taxon>Cerrena</taxon>
    </lineage>
</organism>
<evidence type="ECO:0000256" key="2">
    <source>
        <dbReference type="ARBA" id="ARBA00008807"/>
    </source>
</evidence>
<comment type="caution">
    <text evidence="10">The sequence shown here is derived from an EMBL/GenBank/DDBJ whole genome shotgun (WGS) entry which is preliminary data.</text>
</comment>
<evidence type="ECO:0000256" key="5">
    <source>
        <dbReference type="ARBA" id="ARBA00022856"/>
    </source>
</evidence>
<dbReference type="InterPro" id="IPR004813">
    <property type="entry name" value="OPT"/>
</dbReference>
<evidence type="ECO:0000256" key="6">
    <source>
        <dbReference type="ARBA" id="ARBA00022927"/>
    </source>
</evidence>
<keyword evidence="7 9" id="KW-1133">Transmembrane helix</keyword>
<evidence type="ECO:0000256" key="3">
    <source>
        <dbReference type="ARBA" id="ARBA00022448"/>
    </source>
</evidence>
<keyword evidence="3" id="KW-0813">Transport</keyword>
<dbReference type="GO" id="GO:0015031">
    <property type="term" value="P:protein transport"/>
    <property type="evidence" value="ECO:0007669"/>
    <property type="project" value="UniProtKB-KW"/>
</dbReference>
<feature type="transmembrane region" description="Helical" evidence="9">
    <location>
        <begin position="7"/>
        <end position="31"/>
    </location>
</feature>
<dbReference type="InterPro" id="IPR004648">
    <property type="entry name" value="Oligpept_transpt"/>
</dbReference>
<dbReference type="Pfam" id="PF03169">
    <property type="entry name" value="OPT"/>
    <property type="match status" value="1"/>
</dbReference>
<keyword evidence="4 9" id="KW-0812">Transmembrane</keyword>
<sequence>MKIPPRSMFWCQVIASMVAGTVQLGVMNWMFTNIPHLCEVQQLELSGFTCASTQVFATASVVWGLIGPALQFSKGQLYYRMSFPPTEKQSIPTKSMFRH</sequence>
<evidence type="ECO:0000256" key="8">
    <source>
        <dbReference type="ARBA" id="ARBA00023136"/>
    </source>
</evidence>
<evidence type="ECO:0000256" key="4">
    <source>
        <dbReference type="ARBA" id="ARBA00022692"/>
    </source>
</evidence>
<dbReference type="GO" id="GO:0016020">
    <property type="term" value="C:membrane"/>
    <property type="evidence" value="ECO:0007669"/>
    <property type="project" value="UniProtKB-SubCell"/>
</dbReference>